<reference evidence="9 10" key="1">
    <citation type="journal article" date="2019" name="Int. J. Syst. Evol. Microbiol.">
        <title>The Global Catalogue of Microorganisms (GCM) 10K type strain sequencing project: providing services to taxonomists for standard genome sequencing and annotation.</title>
        <authorList>
            <consortium name="The Broad Institute Genomics Platform"/>
            <consortium name="The Broad Institute Genome Sequencing Center for Infectious Disease"/>
            <person name="Wu L."/>
            <person name="Ma J."/>
        </authorList>
    </citation>
    <scope>NUCLEOTIDE SEQUENCE [LARGE SCALE GENOMIC DNA]</scope>
    <source>
        <strain evidence="9 10">JCM 3325</strain>
    </source>
</reference>
<keyword evidence="1" id="KW-0808">Transferase</keyword>
<feature type="domain" description="Protein kinase" evidence="8">
    <location>
        <begin position="18"/>
        <end position="274"/>
    </location>
</feature>
<evidence type="ECO:0000259" key="8">
    <source>
        <dbReference type="PROSITE" id="PS50011"/>
    </source>
</evidence>
<name>A0ABN3I989_9ACTN</name>
<gene>
    <name evidence="9" type="ORF">GCM10010191_00940</name>
</gene>
<organism evidence="9 10">
    <name type="scientific">Actinomadura vinacea</name>
    <dbReference type="NCBI Taxonomy" id="115336"/>
    <lineage>
        <taxon>Bacteria</taxon>
        <taxon>Bacillati</taxon>
        <taxon>Actinomycetota</taxon>
        <taxon>Actinomycetes</taxon>
        <taxon>Streptosporangiales</taxon>
        <taxon>Thermomonosporaceae</taxon>
        <taxon>Actinomadura</taxon>
    </lineage>
</organism>
<dbReference type="PROSITE" id="PS50011">
    <property type="entry name" value="PROTEIN_KINASE_DOM"/>
    <property type="match status" value="1"/>
</dbReference>
<keyword evidence="4 5" id="KW-0067">ATP-binding</keyword>
<dbReference type="Proteomes" id="UP001501231">
    <property type="component" value="Unassembled WGS sequence"/>
</dbReference>
<keyword evidence="7" id="KW-1133">Transmembrane helix</keyword>
<accession>A0ABN3I989</accession>
<evidence type="ECO:0000256" key="4">
    <source>
        <dbReference type="ARBA" id="ARBA00022840"/>
    </source>
</evidence>
<evidence type="ECO:0000256" key="7">
    <source>
        <dbReference type="SAM" id="Phobius"/>
    </source>
</evidence>
<evidence type="ECO:0000313" key="10">
    <source>
        <dbReference type="Proteomes" id="UP001501231"/>
    </source>
</evidence>
<evidence type="ECO:0000256" key="5">
    <source>
        <dbReference type="PROSITE-ProRule" id="PRU10141"/>
    </source>
</evidence>
<comment type="caution">
    <text evidence="9">The sequence shown here is derived from an EMBL/GenBank/DDBJ whole genome shotgun (WGS) entry which is preliminary data.</text>
</comment>
<feature type="binding site" evidence="5">
    <location>
        <position position="46"/>
    </location>
    <ligand>
        <name>ATP</name>
        <dbReference type="ChEBI" id="CHEBI:30616"/>
    </ligand>
</feature>
<dbReference type="Gene3D" id="1.10.510.10">
    <property type="entry name" value="Transferase(Phosphotransferase) domain 1"/>
    <property type="match status" value="1"/>
</dbReference>
<evidence type="ECO:0000256" key="2">
    <source>
        <dbReference type="ARBA" id="ARBA00022741"/>
    </source>
</evidence>
<evidence type="ECO:0000256" key="1">
    <source>
        <dbReference type="ARBA" id="ARBA00022679"/>
    </source>
</evidence>
<dbReference type="RefSeq" id="WP_344586226.1">
    <property type="nucleotide sequence ID" value="NZ_BAAARW010000001.1"/>
</dbReference>
<dbReference type="Pfam" id="PF00069">
    <property type="entry name" value="Pkinase"/>
    <property type="match status" value="1"/>
</dbReference>
<evidence type="ECO:0000313" key="9">
    <source>
        <dbReference type="EMBL" id="GAA2398057.1"/>
    </source>
</evidence>
<feature type="compositionally biased region" description="Pro residues" evidence="6">
    <location>
        <begin position="307"/>
        <end position="337"/>
    </location>
</feature>
<dbReference type="PANTHER" id="PTHR43289:SF34">
    <property type="entry name" value="SERINE_THREONINE-PROTEIN KINASE YBDM-RELATED"/>
    <property type="match status" value="1"/>
</dbReference>
<dbReference type="EMBL" id="BAAARW010000001">
    <property type="protein sequence ID" value="GAA2398057.1"/>
    <property type="molecule type" value="Genomic_DNA"/>
</dbReference>
<keyword evidence="7" id="KW-0812">Transmembrane</keyword>
<dbReference type="PANTHER" id="PTHR43289">
    <property type="entry name" value="MITOGEN-ACTIVATED PROTEIN KINASE KINASE KINASE 20-RELATED"/>
    <property type="match status" value="1"/>
</dbReference>
<protein>
    <recommendedName>
        <fullName evidence="8">Protein kinase domain-containing protein</fullName>
    </recommendedName>
</protein>
<evidence type="ECO:0000256" key="3">
    <source>
        <dbReference type="ARBA" id="ARBA00022777"/>
    </source>
</evidence>
<feature type="compositionally biased region" description="Pro residues" evidence="6">
    <location>
        <begin position="409"/>
        <end position="421"/>
    </location>
</feature>
<dbReference type="Gene3D" id="3.30.200.20">
    <property type="entry name" value="Phosphorylase Kinase, domain 1"/>
    <property type="match status" value="1"/>
</dbReference>
<evidence type="ECO:0000256" key="6">
    <source>
        <dbReference type="SAM" id="MobiDB-lite"/>
    </source>
</evidence>
<feature type="region of interest" description="Disordered" evidence="6">
    <location>
        <begin position="287"/>
        <end position="428"/>
    </location>
</feature>
<dbReference type="InterPro" id="IPR011009">
    <property type="entry name" value="Kinase-like_dom_sf"/>
</dbReference>
<dbReference type="InterPro" id="IPR017441">
    <property type="entry name" value="Protein_kinase_ATP_BS"/>
</dbReference>
<keyword evidence="2 5" id="KW-0547">Nucleotide-binding</keyword>
<sequence>MAEALPLQPGDPRELGEYEITGRLGVGEHGAVFLGRDRSGRMVAIKLLHLRLSGEPAARARFAAAFTAARKVSGFCTAAILDADVEGDRPYVVSEWVDGPSLLQLVTEEGPRGAGVVERLAVGTAVSLAAIHRAGAVHHDFKPANILLGRDGPRVGDVAVTPALDAVDAAPSGRVADDPSYKAPEQLSGIDIGPAADVFAWAATLLYAVTARPPFGDDSPTEVMQRIMYDQPDMSDLPDSLREIVADALAKDLTARPSAAGLLERLLDESGPLAARLPGSLVTEGRALARSAASPPPVEQPVESPQPAAPAPPSAPAIPPEAFPDAFPPPEPAPEPVAAPSAAPGTPPGPEDALSPMRASVPPASFGRAPLDEPAEITRTDFPLPPRNGSVPAGDEPGDEDLATQAMPAVPPLPEPPAPPEPTDRTEPTPHLIPGMPAPAGDDQRSLTAVLALPPEEEPRRGLGGLLESLPRPGNHLLGVALSLTIGVLVGVLIIALVLLPQWRDDHATQQAGPANAPVDDRPVSAIPEGFSGTWKGTAVNPGRGASFPVEVTFKAGETTARAVYPRSRCTGTLTFTKGTNRQLQMMLAIPKPCSNGTVQVSRQPDGTLQYAWRTRAGTPLGYQGKLTRA</sequence>
<dbReference type="SUPFAM" id="SSF56112">
    <property type="entry name" value="Protein kinase-like (PK-like)"/>
    <property type="match status" value="1"/>
</dbReference>
<keyword evidence="3" id="KW-0418">Kinase</keyword>
<keyword evidence="10" id="KW-1185">Reference proteome</keyword>
<keyword evidence="7" id="KW-0472">Membrane</keyword>
<dbReference type="PROSITE" id="PS00107">
    <property type="entry name" value="PROTEIN_KINASE_ATP"/>
    <property type="match status" value="1"/>
</dbReference>
<dbReference type="InterPro" id="IPR000719">
    <property type="entry name" value="Prot_kinase_dom"/>
</dbReference>
<feature type="transmembrane region" description="Helical" evidence="7">
    <location>
        <begin position="477"/>
        <end position="500"/>
    </location>
</feature>
<proteinExistence type="predicted"/>
<dbReference type="CDD" id="cd14014">
    <property type="entry name" value="STKc_PknB_like"/>
    <property type="match status" value="1"/>
</dbReference>